<dbReference type="OrthoDB" id="1377500at2"/>
<reference evidence="7" key="1">
    <citation type="submission" date="2016-10" db="EMBL/GenBank/DDBJ databases">
        <authorList>
            <person name="Varghese N."/>
            <person name="Submissions S."/>
        </authorList>
    </citation>
    <scope>NUCLEOTIDE SEQUENCE [LARGE SCALE GENOMIC DNA]</scope>
    <source>
        <strain evidence="7">DSM 22376</strain>
    </source>
</reference>
<dbReference type="InterPro" id="IPR036383">
    <property type="entry name" value="TSP1_rpt_sf"/>
</dbReference>
<dbReference type="STRING" id="150146.SAMN05443667_101246"/>
<dbReference type="SMART" id="SM00209">
    <property type="entry name" value="TSP1"/>
    <property type="match status" value="1"/>
</dbReference>
<feature type="region of interest" description="Disordered" evidence="4">
    <location>
        <begin position="180"/>
        <end position="202"/>
    </location>
</feature>
<dbReference type="PANTHER" id="PTHR20920">
    <property type="entry name" value="RPE-SPONDIN"/>
    <property type="match status" value="1"/>
</dbReference>
<evidence type="ECO:0000256" key="2">
    <source>
        <dbReference type="ARBA" id="ARBA00023157"/>
    </source>
</evidence>
<sequence>MIAVGIQGEDSNNIKKELYIDCPYVPNNAAFASAINALERFAVSAKEIPTFKAISNDTVPTTYYIELLGMGKGIYGIGGIVLSAIDIKVTATASSAKEIATLSTTQIIDLEHTGTNVIDSLNSQLPGIAIQDQINGYAIIKGFFENGIYREYLWIGQAGTYGGNGSLQAVLLDVKEFSGSTTTDTVNSGSNESTGGTSDQNNFSRKIVVTPANLSGTGTIEQQICDYVNTLGYLKQDTDTDIWIEIDGDAVVIVDPVDCIVSAWSDWSACSLSGFQSRNRTVITPASNGGAYCPVLYETRACVYTAPTLATSSFYYEGRWELADTKHNPNVNCWVDYYDENAVLIRKRIGAIENGCQQIIASSIKKVNNCILCTP</sequence>
<evidence type="ECO:0000256" key="4">
    <source>
        <dbReference type="SAM" id="MobiDB-lite"/>
    </source>
</evidence>
<dbReference type="PROSITE" id="PS50092">
    <property type="entry name" value="TSP1"/>
    <property type="match status" value="1"/>
</dbReference>
<evidence type="ECO:0000256" key="1">
    <source>
        <dbReference type="ARBA" id="ARBA00022729"/>
    </source>
</evidence>
<dbReference type="Gene3D" id="2.20.100.10">
    <property type="entry name" value="Thrombospondin type-1 (TSP1) repeat"/>
    <property type="match status" value="1"/>
</dbReference>
<accession>A0A1H3WWH4</accession>
<evidence type="ECO:0000313" key="7">
    <source>
        <dbReference type="Proteomes" id="UP000198951"/>
    </source>
</evidence>
<evidence type="ECO:0000256" key="3">
    <source>
        <dbReference type="ARBA" id="ARBA00023180"/>
    </source>
</evidence>
<feature type="domain" description="Spondin-like TSP1" evidence="5">
    <location>
        <begin position="259"/>
        <end position="303"/>
    </location>
</feature>
<dbReference type="SUPFAM" id="SSF82895">
    <property type="entry name" value="TSP-1 type 1 repeat"/>
    <property type="match status" value="1"/>
</dbReference>
<evidence type="ECO:0000259" key="5">
    <source>
        <dbReference type="Pfam" id="PF19028"/>
    </source>
</evidence>
<keyword evidence="7" id="KW-1185">Reference proteome</keyword>
<organism evidence="6 7">
    <name type="scientific">Flavobacterium gillisiae</name>
    <dbReference type="NCBI Taxonomy" id="150146"/>
    <lineage>
        <taxon>Bacteria</taxon>
        <taxon>Pseudomonadati</taxon>
        <taxon>Bacteroidota</taxon>
        <taxon>Flavobacteriia</taxon>
        <taxon>Flavobacteriales</taxon>
        <taxon>Flavobacteriaceae</taxon>
        <taxon>Flavobacterium</taxon>
    </lineage>
</organism>
<keyword evidence="1" id="KW-0732">Signal</keyword>
<dbReference type="AlphaFoldDB" id="A0A1H3WWH4"/>
<dbReference type="PANTHER" id="PTHR20920:SF5">
    <property type="entry name" value="SMB DOMAIN-CONTAINING PROTEIN"/>
    <property type="match status" value="1"/>
</dbReference>
<dbReference type="InterPro" id="IPR039942">
    <property type="entry name" value="SBSPO"/>
</dbReference>
<dbReference type="RefSeq" id="WP_091083522.1">
    <property type="nucleotide sequence ID" value="NZ_FNRD01000001.1"/>
</dbReference>
<dbReference type="InterPro" id="IPR000884">
    <property type="entry name" value="TSP1_rpt"/>
</dbReference>
<dbReference type="EMBL" id="FNRD01000001">
    <property type="protein sequence ID" value="SDZ90734.1"/>
    <property type="molecule type" value="Genomic_DNA"/>
</dbReference>
<keyword evidence="2" id="KW-1015">Disulfide bond</keyword>
<protein>
    <recommendedName>
        <fullName evidence="5">Spondin-like TSP1 domain-containing protein</fullName>
    </recommendedName>
</protein>
<proteinExistence type="predicted"/>
<dbReference type="Proteomes" id="UP000198951">
    <property type="component" value="Unassembled WGS sequence"/>
</dbReference>
<feature type="compositionally biased region" description="Low complexity" evidence="4">
    <location>
        <begin position="187"/>
        <end position="198"/>
    </location>
</feature>
<evidence type="ECO:0000313" key="6">
    <source>
        <dbReference type="EMBL" id="SDZ90734.1"/>
    </source>
</evidence>
<keyword evidence="3" id="KW-0325">Glycoprotein</keyword>
<gene>
    <name evidence="6" type="ORF">SAMN05443667_101246</name>
</gene>
<dbReference type="InterPro" id="IPR044004">
    <property type="entry name" value="TSP1_spondin_dom"/>
</dbReference>
<name>A0A1H3WWH4_9FLAO</name>
<dbReference type="Pfam" id="PF19028">
    <property type="entry name" value="TSP1_spondin"/>
    <property type="match status" value="1"/>
</dbReference>